<dbReference type="Pfam" id="PF08837">
    <property type="entry name" value="DUF1810"/>
    <property type="match status" value="1"/>
</dbReference>
<dbReference type="STRING" id="269796.Rru_A3158"/>
<evidence type="ECO:0000313" key="1">
    <source>
        <dbReference type="EMBL" id="ABC23953.1"/>
    </source>
</evidence>
<organism evidence="1 2">
    <name type="scientific">Rhodospirillum rubrum (strain ATCC 11170 / ATH 1.1.1 / DSM 467 / LMG 4362 / NCIMB 8255 / S1)</name>
    <dbReference type="NCBI Taxonomy" id="269796"/>
    <lineage>
        <taxon>Bacteria</taxon>
        <taxon>Pseudomonadati</taxon>
        <taxon>Pseudomonadota</taxon>
        <taxon>Alphaproteobacteria</taxon>
        <taxon>Rhodospirillales</taxon>
        <taxon>Rhodospirillaceae</taxon>
        <taxon>Rhodospirillum</taxon>
    </lineage>
</organism>
<dbReference type="PIRSF" id="PIRSF008546">
    <property type="entry name" value="UCP008546"/>
    <property type="match status" value="1"/>
</dbReference>
<evidence type="ECO:0008006" key="3">
    <source>
        <dbReference type="Google" id="ProtNLM"/>
    </source>
</evidence>
<protein>
    <recommendedName>
        <fullName evidence="3">Calpastatin</fullName>
    </recommendedName>
</protein>
<sequence length="149" mass="16610">MPPTDPFSLERFVMAQTPLLDTALAELRQGRKQSHWMWFVFPQARGLGSSSTARFYGLRSLDEARAYLAHPLLKARLEQATQTVLALGAIDLHALFGSPDDKKFLSSMSLFALASPTTDTPFHQALERWNKGRPDEATLRFLGQPPPTA</sequence>
<dbReference type="eggNOG" id="COG5579">
    <property type="taxonomic scope" value="Bacteria"/>
</dbReference>
<dbReference type="Proteomes" id="UP000001929">
    <property type="component" value="Chromosome"/>
</dbReference>
<dbReference type="InterPro" id="IPR014937">
    <property type="entry name" value="DUF1810"/>
</dbReference>
<dbReference type="PATRIC" id="fig|269796.9.peg.3271"/>
<accession>Q2RPJ2</accession>
<gene>
    <name evidence="1" type="ordered locus">Rru_A3158</name>
</gene>
<dbReference type="HOGENOM" id="CLU_124534_0_0_5"/>
<dbReference type="Gene3D" id="1.25.40.380">
    <property type="entry name" value="Protein of unknown function DUF1810"/>
    <property type="match status" value="1"/>
</dbReference>
<dbReference type="InterPro" id="IPR036287">
    <property type="entry name" value="Rv1873-like_sf"/>
</dbReference>
<dbReference type="EMBL" id="CP000230">
    <property type="protein sequence ID" value="ABC23953.1"/>
    <property type="molecule type" value="Genomic_DNA"/>
</dbReference>
<dbReference type="PhylomeDB" id="Q2RPJ2"/>
<proteinExistence type="predicted"/>
<dbReference type="KEGG" id="rru:Rru_A3158"/>
<keyword evidence="2" id="KW-1185">Reference proteome</keyword>
<dbReference type="SUPFAM" id="SSF140736">
    <property type="entry name" value="Rv1873-like"/>
    <property type="match status" value="1"/>
</dbReference>
<evidence type="ECO:0000313" key="2">
    <source>
        <dbReference type="Proteomes" id="UP000001929"/>
    </source>
</evidence>
<dbReference type="EnsemblBacteria" id="ABC23953">
    <property type="protein sequence ID" value="ABC23953"/>
    <property type="gene ID" value="Rru_A3158"/>
</dbReference>
<dbReference type="RefSeq" id="WP_011390906.1">
    <property type="nucleotide sequence ID" value="NC_007643.1"/>
</dbReference>
<reference evidence="1 2" key="1">
    <citation type="journal article" date="2011" name="Stand. Genomic Sci.">
        <title>Complete genome sequence of Rhodospirillum rubrum type strain (S1).</title>
        <authorList>
            <person name="Munk A.C."/>
            <person name="Copeland A."/>
            <person name="Lucas S."/>
            <person name="Lapidus A."/>
            <person name="Del Rio T.G."/>
            <person name="Barry K."/>
            <person name="Detter J.C."/>
            <person name="Hammon N."/>
            <person name="Israni S."/>
            <person name="Pitluck S."/>
            <person name="Brettin T."/>
            <person name="Bruce D."/>
            <person name="Han C."/>
            <person name="Tapia R."/>
            <person name="Gilna P."/>
            <person name="Schmutz J."/>
            <person name="Larimer F."/>
            <person name="Land M."/>
            <person name="Kyrpides N.C."/>
            <person name="Mavromatis K."/>
            <person name="Richardson P."/>
            <person name="Rohde M."/>
            <person name="Goker M."/>
            <person name="Klenk H.P."/>
            <person name="Zhang Y."/>
            <person name="Roberts G.P."/>
            <person name="Reslewic S."/>
            <person name="Schwartz D.C."/>
        </authorList>
    </citation>
    <scope>NUCLEOTIDE SEQUENCE [LARGE SCALE GENOMIC DNA]</scope>
    <source>
        <strain evidence="2">ATCC 11170 / ATH 1.1.1 / DSM 467 / LMG 4362 / NCIMB 8255 / S1</strain>
    </source>
</reference>
<name>Q2RPJ2_RHORT</name>
<dbReference type="AlphaFoldDB" id="Q2RPJ2"/>